<evidence type="ECO:0000313" key="2">
    <source>
        <dbReference type="WBParaSite" id="Gr19_v10_g12777.t1"/>
    </source>
</evidence>
<dbReference type="WBParaSite" id="Gr19_v10_g12777.t1">
    <property type="protein sequence ID" value="Gr19_v10_g12777.t1"/>
    <property type="gene ID" value="Gr19_v10_g12777"/>
</dbReference>
<dbReference type="Proteomes" id="UP000887572">
    <property type="component" value="Unplaced"/>
</dbReference>
<organism evidence="1 2">
    <name type="scientific">Globodera rostochiensis</name>
    <name type="common">Golden nematode worm</name>
    <name type="synonym">Heterodera rostochiensis</name>
    <dbReference type="NCBI Taxonomy" id="31243"/>
    <lineage>
        <taxon>Eukaryota</taxon>
        <taxon>Metazoa</taxon>
        <taxon>Ecdysozoa</taxon>
        <taxon>Nematoda</taxon>
        <taxon>Chromadorea</taxon>
        <taxon>Rhabditida</taxon>
        <taxon>Tylenchina</taxon>
        <taxon>Tylenchomorpha</taxon>
        <taxon>Tylenchoidea</taxon>
        <taxon>Heteroderidae</taxon>
        <taxon>Heteroderinae</taxon>
        <taxon>Globodera</taxon>
    </lineage>
</organism>
<reference evidence="2" key="1">
    <citation type="submission" date="2022-11" db="UniProtKB">
        <authorList>
            <consortium name="WormBaseParasite"/>
        </authorList>
    </citation>
    <scope>IDENTIFICATION</scope>
</reference>
<dbReference type="AlphaFoldDB" id="A0A914H1G0"/>
<keyword evidence="1" id="KW-1185">Reference proteome</keyword>
<accession>A0A914H1G0</accession>
<evidence type="ECO:0000313" key="1">
    <source>
        <dbReference type="Proteomes" id="UP000887572"/>
    </source>
</evidence>
<proteinExistence type="predicted"/>
<protein>
    <submittedName>
        <fullName evidence="2">Uncharacterized protein</fullName>
    </submittedName>
</protein>
<sequence length="219" mass="26248">MSENPKKVEKRLKEIYIDQSVIECLQRIRKVFDSKGIHLYIGTDTDQNRSWQIIWKKIWRVFNDNICEFDLDCSELDRLRQFSPTVLDDCQKLRMIEYYGLSAEFPAVEVPTLLLPKQWPNGCTRPAGMEFRRNLSIRPIQLISSSFFIILMPFLTNNLTGERLEFRLFNQILWLLIRCPIERDEAKWAKWEKEAAEWECFWEWNSVDINFPHLKIVLV</sequence>
<name>A0A914H1G0_GLORO</name>